<proteinExistence type="inferred from homology"/>
<feature type="compositionally biased region" description="Basic and acidic residues" evidence="16">
    <location>
        <begin position="1739"/>
        <end position="1753"/>
    </location>
</feature>
<keyword evidence="7" id="KW-0863">Zinc-finger</keyword>
<keyword evidence="11 14" id="KW-0518">Myosin</keyword>
<dbReference type="Gene3D" id="1.10.10.820">
    <property type="match status" value="1"/>
</dbReference>
<evidence type="ECO:0000256" key="2">
    <source>
        <dbReference type="ARBA" id="ARBA00008314"/>
    </source>
</evidence>
<evidence type="ECO:0000256" key="6">
    <source>
        <dbReference type="ARBA" id="ARBA00022741"/>
    </source>
</evidence>
<evidence type="ECO:0008006" key="23">
    <source>
        <dbReference type="Google" id="ProtNLM"/>
    </source>
</evidence>
<dbReference type="GO" id="GO:0072673">
    <property type="term" value="P:lamellipodium morphogenesis"/>
    <property type="evidence" value="ECO:0007669"/>
    <property type="project" value="TreeGrafter"/>
</dbReference>
<dbReference type="Pfam" id="PF00612">
    <property type="entry name" value="IQ"/>
    <property type="match status" value="1"/>
</dbReference>
<organism evidence="21 22">
    <name type="scientific">Denticeps clupeoides</name>
    <name type="common">denticle herring</name>
    <dbReference type="NCBI Taxonomy" id="299321"/>
    <lineage>
        <taxon>Eukaryota</taxon>
        <taxon>Metazoa</taxon>
        <taxon>Chordata</taxon>
        <taxon>Craniata</taxon>
        <taxon>Vertebrata</taxon>
        <taxon>Euteleostomi</taxon>
        <taxon>Actinopterygii</taxon>
        <taxon>Neopterygii</taxon>
        <taxon>Teleostei</taxon>
        <taxon>Clupei</taxon>
        <taxon>Clupeiformes</taxon>
        <taxon>Denticipitoidei</taxon>
        <taxon>Denticipitidae</taxon>
        <taxon>Denticeps</taxon>
    </lineage>
</organism>
<evidence type="ECO:0000256" key="11">
    <source>
        <dbReference type="ARBA" id="ARBA00023123"/>
    </source>
</evidence>
<gene>
    <name evidence="21" type="primary">MYO9B</name>
</gene>
<evidence type="ECO:0000256" key="8">
    <source>
        <dbReference type="ARBA" id="ARBA00022833"/>
    </source>
</evidence>
<evidence type="ECO:0000313" key="22">
    <source>
        <dbReference type="Proteomes" id="UP000694580"/>
    </source>
</evidence>
<reference evidence="21 22" key="1">
    <citation type="submission" date="2020-06" db="EMBL/GenBank/DDBJ databases">
        <authorList>
            <consortium name="Wellcome Sanger Institute Data Sharing"/>
        </authorList>
    </citation>
    <scope>NUCLEOTIDE SEQUENCE [LARGE SCALE GENOMIC DNA]</scope>
</reference>
<comment type="subcellular location">
    <subcellularLocation>
        <location evidence="1">Cytoplasm</location>
    </subcellularLocation>
</comment>
<dbReference type="InterPro" id="IPR008936">
    <property type="entry name" value="Rho_GTPase_activation_prot"/>
</dbReference>
<dbReference type="Gene3D" id="1.10.555.10">
    <property type="entry name" value="Rho GTPase activation protein"/>
    <property type="match status" value="1"/>
</dbReference>
<dbReference type="Gene3D" id="3.30.70.1590">
    <property type="match status" value="1"/>
</dbReference>
<keyword evidence="4" id="KW-0479">Metal-binding</keyword>
<evidence type="ECO:0000256" key="9">
    <source>
        <dbReference type="ARBA" id="ARBA00022840"/>
    </source>
</evidence>
<dbReference type="Ensembl" id="ENSDCDT00010020053.1">
    <property type="protein sequence ID" value="ENSDCDP00010018960.1"/>
    <property type="gene ID" value="ENSDCDG00010008576.1"/>
</dbReference>
<keyword evidence="3" id="KW-0963">Cytoplasm</keyword>
<feature type="compositionally biased region" description="Polar residues" evidence="16">
    <location>
        <begin position="1087"/>
        <end position="1096"/>
    </location>
</feature>
<dbReference type="InterPro" id="IPR000198">
    <property type="entry name" value="RhoGAP_dom"/>
</dbReference>
<feature type="domain" description="Ras-associating" evidence="18">
    <location>
        <begin position="15"/>
        <end position="113"/>
    </location>
</feature>
<evidence type="ECO:0000259" key="18">
    <source>
        <dbReference type="PROSITE" id="PS50200"/>
    </source>
</evidence>
<dbReference type="FunFam" id="3.40.850.10:FF:000008">
    <property type="entry name" value="Putative unconventional myosin-IXa"/>
    <property type="match status" value="1"/>
</dbReference>
<dbReference type="Pfam" id="PF00620">
    <property type="entry name" value="RhoGAP"/>
    <property type="match status" value="1"/>
</dbReference>
<dbReference type="Pfam" id="PF00130">
    <property type="entry name" value="C1_1"/>
    <property type="match status" value="1"/>
</dbReference>
<dbReference type="Pfam" id="PF00063">
    <property type="entry name" value="Myosin_head"/>
    <property type="match status" value="2"/>
</dbReference>
<protein>
    <recommendedName>
        <fullName evidence="23">Unconventional myosin-IXb</fullName>
    </recommendedName>
</protein>
<dbReference type="SMART" id="SM00109">
    <property type="entry name" value="C1"/>
    <property type="match status" value="1"/>
</dbReference>
<evidence type="ECO:0000259" key="17">
    <source>
        <dbReference type="PROSITE" id="PS50081"/>
    </source>
</evidence>
<dbReference type="Proteomes" id="UP000694580">
    <property type="component" value="Chromosome 4"/>
</dbReference>
<keyword evidence="10 15" id="KW-0175">Coiled coil</keyword>
<reference evidence="21" key="2">
    <citation type="submission" date="2025-08" db="UniProtKB">
        <authorList>
            <consortium name="Ensembl"/>
        </authorList>
    </citation>
    <scope>IDENTIFICATION</scope>
</reference>
<keyword evidence="9 14" id="KW-0067">ATP-binding</keyword>
<dbReference type="GO" id="GO:0005884">
    <property type="term" value="C:actin filament"/>
    <property type="evidence" value="ECO:0007669"/>
    <property type="project" value="TreeGrafter"/>
</dbReference>
<dbReference type="SMART" id="SM00015">
    <property type="entry name" value="IQ"/>
    <property type="match status" value="2"/>
</dbReference>
<evidence type="ECO:0000256" key="10">
    <source>
        <dbReference type="ARBA" id="ARBA00023054"/>
    </source>
</evidence>
<keyword evidence="8" id="KW-0862">Zinc</keyword>
<evidence type="ECO:0000256" key="12">
    <source>
        <dbReference type="ARBA" id="ARBA00023175"/>
    </source>
</evidence>
<dbReference type="GeneTree" id="ENSGT00940000156845"/>
<dbReference type="PROSITE" id="PS50081">
    <property type="entry name" value="ZF_DAG_PE_2"/>
    <property type="match status" value="1"/>
</dbReference>
<dbReference type="GO" id="GO:0030048">
    <property type="term" value="P:actin filament-based movement"/>
    <property type="evidence" value="ECO:0007669"/>
    <property type="project" value="TreeGrafter"/>
</dbReference>
<dbReference type="InterPro" id="IPR002219">
    <property type="entry name" value="PKC_DAG/PE"/>
</dbReference>
<dbReference type="CDD" id="cd01385">
    <property type="entry name" value="MYSc_Myo9"/>
    <property type="match status" value="1"/>
</dbReference>
<evidence type="ECO:0000259" key="20">
    <source>
        <dbReference type="PROSITE" id="PS51456"/>
    </source>
</evidence>
<dbReference type="GO" id="GO:0005096">
    <property type="term" value="F:GTPase activator activity"/>
    <property type="evidence" value="ECO:0007669"/>
    <property type="project" value="InterPro"/>
</dbReference>
<feature type="region of interest" description="Disordered" evidence="16">
    <location>
        <begin position="1710"/>
        <end position="1795"/>
    </location>
</feature>
<reference evidence="21" key="3">
    <citation type="submission" date="2025-09" db="UniProtKB">
        <authorList>
            <consortium name="Ensembl"/>
        </authorList>
    </citation>
    <scope>IDENTIFICATION</scope>
</reference>
<feature type="compositionally biased region" description="Basic residues" evidence="16">
    <location>
        <begin position="1139"/>
        <end position="1149"/>
    </location>
</feature>
<dbReference type="Pfam" id="PF00788">
    <property type="entry name" value="RA"/>
    <property type="match status" value="1"/>
</dbReference>
<dbReference type="PRINTS" id="PR00193">
    <property type="entry name" value="MYOSINHEAVY"/>
</dbReference>
<evidence type="ECO:0000256" key="7">
    <source>
        <dbReference type="ARBA" id="ARBA00022771"/>
    </source>
</evidence>
<dbReference type="InterPro" id="IPR027417">
    <property type="entry name" value="P-loop_NTPase"/>
</dbReference>
<dbReference type="SMART" id="SM00314">
    <property type="entry name" value="RA"/>
    <property type="match status" value="1"/>
</dbReference>
<evidence type="ECO:0000256" key="5">
    <source>
        <dbReference type="ARBA" id="ARBA00022737"/>
    </source>
</evidence>
<feature type="compositionally biased region" description="Basic and acidic residues" evidence="16">
    <location>
        <begin position="1039"/>
        <end position="1069"/>
    </location>
</feature>
<dbReference type="GO" id="GO:0016887">
    <property type="term" value="F:ATP hydrolysis activity"/>
    <property type="evidence" value="ECO:0007669"/>
    <property type="project" value="TreeGrafter"/>
</dbReference>
<sequence>MSVTNGEGSAGQGEERCFLQVYARSSQETLRRCAVAVTESTGADAVVRDAAASLGLDPSKRHVLVEVREGEGDAWPLPPADRPARRFLRWPRSAQARHPPSEGYYFMLEEVGEDDPAGLDNRGFLPPEQDDYSDLCRLPVLTEGKILDALRRRFLSKKIYTYASNILIAINPFRFLPIYNPKFVAMYENHRLGKLPPHIFAIADTAFHAMLRKRVDQVVVISGESGSGKTHSTNFLIHCLTALSQKGYTSGVERTILGAGPVLEAFGNAKTAHNNNSSRFGKFIQVNYTESGAVRGAIIEKYLLEKCRLISREKCERNYHVFYYLLVGASEEERKEFKLLEPDDYVYLNQESLNLEDDELEIKHEFKRLQQAMEMVGFLPATKKQIFSVLSAILHLGNVTYQQAENGEGLDVGPPDVLDTLSSLLKVKMELLVQALTKRKATTANDTLILPYSLSEAITARDSMAKSLYSSLFDWIVLRINHALLNRNNMETSVPNLSIGVLDIFGFEDFRTNSFEQFCINYANEQLQYYCNQYIFTLEQAEYQAEGITWRNVDYTDNLGCIHLISKKPTGLFHLLDEESNFPHATEATLLDKFKQQHQKSPYFVPTPVMEPAFVIQHYAGKVKYQIKDFRERNMDHIRPDIVAVLRSSERGYLRQLVAAHPVAIFRWGILRATIRTLAAFNQAGRRRAEKYPGEVRRYSRSSFDKRRQSYILERVMSQSMIDFSFDSSEELPLDVFEDIFTTFENKKKSRTSRNKQLIPKNLVDSSSLKFIVGLTLHNHPSRCLLQLHKKKKPPSISAQFQSSLNQLMETLKKAEPFFVRCIRSNAEKRDMHFDEALVLKQLRYTGMLETVRIRRSGYGAKFTFTEFINQFQVLLPVTITTPQKDIVNLLQELGLDKNNYQIGKTKVFLKEGETHKLQEALHKKVILSIIALQHWFRACLARKQFLYKRRAAVTIQRCWRRFHDRRRWKAASLIQIIWRESHHRVEYMQRRDNFKRMQLLAERRSSEKTKKPLPLLPLQQREQEDNQSTSTKSTEPSSKVRDEAQDQSKVSNRTEPKVTEEDDRKPDEPTDPLSQNENGKSKRASADSSSLQRYNKSMREKAEKWKERRSEVLQYMGESSTVVPKCSPDSRPVQGTMRVHRVQKHRRRLAPARSGLMLKGEDGQEEYWSFPLPPISPTGSVRVNPKPLPKVPVSGRPRRLCIFPSFFRPGFLNMFRRKRPHTPEDGAVHTPLSNQPLSQVKRTLKISRATRVQKSWNSSLDREITDTNELRHLDEFLGNQINDLRNRNKDLSSTELIFLTATNDFREHVKNMYSSPKPSVAYKGLMTLYQKKVETLAEPNQKAEINLVVNLFQSILDGFIRGEIKKLPTKRARKNRKKSKLHSPLGHMFNTYQVTIMQNCELCGNFIWGMEKACMCNSCKMVCHHKCIPKIITDCSTRTTKKPGTLHFGVDIGALTTISSPVPMVIEMLLVHVEMHGLYTEGIYRKSGSAGQARELHQILETDPKTACLENYPIHTITGLVKRWLRELPDPLMTYNLYNDFLHAVDLPQASEQIQAIYHKLEELPTAYLDTLERLIFHLVRVAREENYNRMSANSLAIVFAPCILRCPDASDPLLSMKDVSRTTVCVELLINEQFRKYNEKMQEIQQLELAEAFAVKQLKLLRQNTVNISHERKVDLTFRLGEFEQETSDCIIDTGFLLSTASPLEGQSKSLVGKKPDELNRQKVGCPPAPPSAALKPKLDDQSRRPQHRDGTQSLCIIPEKDGLVPAQASRAQEASAKSSRHYSDLSIPYIDE</sequence>
<dbReference type="Gene3D" id="1.20.120.720">
    <property type="entry name" value="Myosin VI head, motor domain, U50 subdomain"/>
    <property type="match status" value="1"/>
</dbReference>
<dbReference type="InterPro" id="IPR036961">
    <property type="entry name" value="Kinesin_motor_dom_sf"/>
</dbReference>
<dbReference type="Gene3D" id="1.20.58.530">
    <property type="match status" value="2"/>
</dbReference>
<dbReference type="InterPro" id="IPR036023">
    <property type="entry name" value="MYSc_Myo9"/>
</dbReference>
<evidence type="ECO:0000313" key="21">
    <source>
        <dbReference type="Ensembl" id="ENSDCDP00010018960.1"/>
    </source>
</evidence>
<dbReference type="GO" id="GO:0008270">
    <property type="term" value="F:zinc ion binding"/>
    <property type="evidence" value="ECO:0007669"/>
    <property type="project" value="UniProtKB-KW"/>
</dbReference>
<evidence type="ECO:0000256" key="16">
    <source>
        <dbReference type="SAM" id="MobiDB-lite"/>
    </source>
</evidence>
<keyword evidence="5" id="KW-0677">Repeat</keyword>
<dbReference type="PROSITE" id="PS51456">
    <property type="entry name" value="MYOSIN_MOTOR"/>
    <property type="match status" value="1"/>
</dbReference>
<dbReference type="FunFam" id="1.20.58.530:FF:000005">
    <property type="entry name" value="unconventional myosin-IXa isoform X1"/>
    <property type="match status" value="1"/>
</dbReference>
<dbReference type="Gene3D" id="1.20.5.190">
    <property type="match status" value="1"/>
</dbReference>
<name>A0AAY4BDK6_9TELE</name>
<dbReference type="SUPFAM" id="SSF52540">
    <property type="entry name" value="P-loop containing nucleoside triphosphate hydrolases"/>
    <property type="match status" value="1"/>
</dbReference>
<dbReference type="GO" id="GO:0016459">
    <property type="term" value="C:myosin complex"/>
    <property type="evidence" value="ECO:0007669"/>
    <property type="project" value="UniProtKB-KW"/>
</dbReference>
<dbReference type="PROSITE" id="PS50238">
    <property type="entry name" value="RHOGAP"/>
    <property type="match status" value="1"/>
</dbReference>
<dbReference type="Gene3D" id="3.40.850.10">
    <property type="entry name" value="Kinesin motor domain"/>
    <property type="match status" value="2"/>
</dbReference>
<feature type="region of interest" description="Actin-binding" evidence="14">
    <location>
        <begin position="805"/>
        <end position="827"/>
    </location>
</feature>
<feature type="coiled-coil region" evidence="15">
    <location>
        <begin position="1632"/>
        <end position="1666"/>
    </location>
</feature>
<dbReference type="PANTHER" id="PTHR46184">
    <property type="entry name" value="UNCONVENTIONAL MYOSIN-IXB-LIKE PROTEIN"/>
    <property type="match status" value="1"/>
</dbReference>
<dbReference type="SUPFAM" id="SSF48350">
    <property type="entry name" value="GTPase activation domain, GAP"/>
    <property type="match status" value="1"/>
</dbReference>
<dbReference type="PROSITE" id="PS00479">
    <property type="entry name" value="ZF_DAG_PE_1"/>
    <property type="match status" value="1"/>
</dbReference>
<feature type="region of interest" description="Disordered" evidence="16">
    <location>
        <begin position="1122"/>
        <end position="1149"/>
    </location>
</feature>
<dbReference type="SMART" id="SM00324">
    <property type="entry name" value="RhoGAP"/>
    <property type="match status" value="1"/>
</dbReference>
<dbReference type="Gene3D" id="3.30.60.20">
    <property type="match status" value="1"/>
</dbReference>
<evidence type="ECO:0000256" key="3">
    <source>
        <dbReference type="ARBA" id="ARBA00022490"/>
    </source>
</evidence>
<evidence type="ECO:0000256" key="14">
    <source>
        <dbReference type="PROSITE-ProRule" id="PRU00782"/>
    </source>
</evidence>
<dbReference type="GO" id="GO:0030027">
    <property type="term" value="C:lamellipodium"/>
    <property type="evidence" value="ECO:0007669"/>
    <property type="project" value="TreeGrafter"/>
</dbReference>
<dbReference type="InterPro" id="IPR000048">
    <property type="entry name" value="IQ_motif_EF-hand-BS"/>
</dbReference>
<dbReference type="InterPro" id="IPR046349">
    <property type="entry name" value="C1-like_sf"/>
</dbReference>
<evidence type="ECO:0000259" key="19">
    <source>
        <dbReference type="PROSITE" id="PS50238"/>
    </source>
</evidence>
<dbReference type="SUPFAM" id="SSF57889">
    <property type="entry name" value="Cysteine-rich domain"/>
    <property type="match status" value="1"/>
</dbReference>
<keyword evidence="12 14" id="KW-0505">Motor protein</keyword>
<evidence type="ECO:0000256" key="15">
    <source>
        <dbReference type="SAM" id="Coils"/>
    </source>
</evidence>
<evidence type="ECO:0000256" key="13">
    <source>
        <dbReference type="ARBA" id="ARBA00023203"/>
    </source>
</evidence>
<dbReference type="GO" id="GO:0051015">
    <property type="term" value="F:actin filament binding"/>
    <property type="evidence" value="ECO:0007669"/>
    <property type="project" value="TreeGrafter"/>
</dbReference>
<feature type="domain" description="Rho-GAP" evidence="19">
    <location>
        <begin position="1454"/>
        <end position="1639"/>
    </location>
</feature>
<feature type="compositionally biased region" description="Low complexity" evidence="16">
    <location>
        <begin position="1029"/>
        <end position="1038"/>
    </location>
</feature>
<dbReference type="GO" id="GO:0000146">
    <property type="term" value="F:microfilament motor activity"/>
    <property type="evidence" value="ECO:0007669"/>
    <property type="project" value="InterPro"/>
</dbReference>
<evidence type="ECO:0000256" key="4">
    <source>
        <dbReference type="ARBA" id="ARBA00022723"/>
    </source>
</evidence>
<dbReference type="FunFam" id="1.10.10.820:FF:000001">
    <property type="entry name" value="Myosin heavy chain"/>
    <property type="match status" value="1"/>
</dbReference>
<dbReference type="GO" id="GO:0005737">
    <property type="term" value="C:cytoplasm"/>
    <property type="evidence" value="ECO:0007669"/>
    <property type="project" value="UniProtKB-SubCell"/>
</dbReference>
<dbReference type="InterPro" id="IPR001609">
    <property type="entry name" value="Myosin_head_motor_dom-like"/>
</dbReference>
<dbReference type="InterPro" id="IPR000159">
    <property type="entry name" value="RA_dom"/>
</dbReference>
<evidence type="ECO:0000256" key="1">
    <source>
        <dbReference type="ARBA" id="ARBA00004496"/>
    </source>
</evidence>
<dbReference type="GO" id="GO:0035556">
    <property type="term" value="P:intracellular signal transduction"/>
    <property type="evidence" value="ECO:0007669"/>
    <property type="project" value="InterPro"/>
</dbReference>
<comment type="similarity">
    <text evidence="2 14">Belongs to the TRAFAC class myosin-kinesin ATPase superfamily. Myosin family.</text>
</comment>
<feature type="region of interest" description="Disordered" evidence="16">
    <location>
        <begin position="1003"/>
        <end position="1103"/>
    </location>
</feature>
<dbReference type="InterPro" id="IPR046987">
    <property type="entry name" value="Myo9"/>
</dbReference>
<dbReference type="PROSITE" id="PS50200">
    <property type="entry name" value="RA"/>
    <property type="match status" value="1"/>
</dbReference>
<dbReference type="GO" id="GO:0001726">
    <property type="term" value="C:ruffle"/>
    <property type="evidence" value="ECO:0007669"/>
    <property type="project" value="TreeGrafter"/>
</dbReference>
<feature type="domain" description="Phorbol-ester/DAG-type" evidence="17">
    <location>
        <begin position="1387"/>
        <end position="1436"/>
    </location>
</feature>
<keyword evidence="22" id="KW-1185">Reference proteome</keyword>
<keyword evidence="6 14" id="KW-0547">Nucleotide-binding</keyword>
<feature type="binding site" evidence="14">
    <location>
        <begin position="223"/>
        <end position="230"/>
    </location>
    <ligand>
        <name>ATP</name>
        <dbReference type="ChEBI" id="CHEBI:30616"/>
    </ligand>
</feature>
<dbReference type="PANTHER" id="PTHR46184:SF2">
    <property type="entry name" value="UNCONVENTIONAL MYOSIN-IXB"/>
    <property type="match status" value="1"/>
</dbReference>
<feature type="domain" description="Myosin motor" evidence="20">
    <location>
        <begin position="130"/>
        <end position="924"/>
    </location>
</feature>
<dbReference type="GO" id="GO:0005524">
    <property type="term" value="F:ATP binding"/>
    <property type="evidence" value="ECO:0007669"/>
    <property type="project" value="UniProtKB-UniRule"/>
</dbReference>
<dbReference type="SMART" id="SM00242">
    <property type="entry name" value="MYSc"/>
    <property type="match status" value="1"/>
</dbReference>
<accession>A0AAY4BDK6</accession>
<keyword evidence="13 14" id="KW-0009">Actin-binding</keyword>